<dbReference type="AlphaFoldDB" id="A0A3B7MJT1"/>
<dbReference type="Pfam" id="PF04397">
    <property type="entry name" value="LytTR"/>
    <property type="match status" value="1"/>
</dbReference>
<feature type="domain" description="Response regulatory" evidence="2">
    <location>
        <begin position="2"/>
        <end position="115"/>
    </location>
</feature>
<evidence type="ECO:0000313" key="5">
    <source>
        <dbReference type="Proteomes" id="UP000263900"/>
    </source>
</evidence>
<dbReference type="InterPro" id="IPR046947">
    <property type="entry name" value="LytR-like"/>
</dbReference>
<dbReference type="KEGG" id="pseg:D3H65_07790"/>
<sequence>MKAILIDDEKNNLINLEQLLKTYCPTVEVIATAINAIEGKSALLQYHPDLVFLDIQMPGKNGFELLRELPQYDFEVIFVTAFDQYAIQAVRFAAVDYLLKPVNIEELQAAVGRATAKSRDKKKNIQLENLIQLLQGKQEDHRIALTTLKETRFIRTPEIIRCESSNNYTLFFLAGGEKLTASRPIFEYEELLKEYGFIRCHQSHLVNRKYVKSWVKEDGGYLLLDNGHQVPVSRNKKEVVAWALKA</sequence>
<accession>A0A3B7MJT1</accession>
<dbReference type="OrthoDB" id="1646880at2"/>
<dbReference type="SUPFAM" id="SSF52172">
    <property type="entry name" value="CheY-like"/>
    <property type="match status" value="1"/>
</dbReference>
<gene>
    <name evidence="4" type="ORF">D3H65_07790</name>
</gene>
<dbReference type="RefSeq" id="WP_119049743.1">
    <property type="nucleotide sequence ID" value="NZ_CP032157.1"/>
</dbReference>
<dbReference type="SMART" id="SM00850">
    <property type="entry name" value="LytTR"/>
    <property type="match status" value="1"/>
</dbReference>
<dbReference type="PROSITE" id="PS50930">
    <property type="entry name" value="HTH_LYTTR"/>
    <property type="match status" value="1"/>
</dbReference>
<dbReference type="PANTHER" id="PTHR37299:SF1">
    <property type="entry name" value="STAGE 0 SPORULATION PROTEIN A HOMOLOG"/>
    <property type="match status" value="1"/>
</dbReference>
<name>A0A3B7MJT1_9BACT</name>
<keyword evidence="1" id="KW-0597">Phosphoprotein</keyword>
<dbReference type="EMBL" id="CP032157">
    <property type="protein sequence ID" value="AXY73887.1"/>
    <property type="molecule type" value="Genomic_DNA"/>
</dbReference>
<evidence type="ECO:0000259" key="3">
    <source>
        <dbReference type="PROSITE" id="PS50930"/>
    </source>
</evidence>
<proteinExistence type="predicted"/>
<evidence type="ECO:0000313" key="4">
    <source>
        <dbReference type="EMBL" id="AXY73887.1"/>
    </source>
</evidence>
<dbReference type="InterPro" id="IPR007492">
    <property type="entry name" value="LytTR_DNA-bd_dom"/>
</dbReference>
<reference evidence="4 5" key="1">
    <citation type="submission" date="2018-09" db="EMBL/GenBank/DDBJ databases">
        <title>Genome sequencing of strain 6GH32-13.</title>
        <authorList>
            <person name="Weon H.-Y."/>
            <person name="Heo J."/>
            <person name="Kwon S.-W."/>
        </authorList>
    </citation>
    <scope>NUCLEOTIDE SEQUENCE [LARGE SCALE GENOMIC DNA]</scope>
    <source>
        <strain evidence="4 5">5GH32-13</strain>
    </source>
</reference>
<dbReference type="SMART" id="SM00448">
    <property type="entry name" value="REC"/>
    <property type="match status" value="1"/>
</dbReference>
<dbReference type="GO" id="GO:0000156">
    <property type="term" value="F:phosphorelay response regulator activity"/>
    <property type="evidence" value="ECO:0007669"/>
    <property type="project" value="InterPro"/>
</dbReference>
<dbReference type="GO" id="GO:0003677">
    <property type="term" value="F:DNA binding"/>
    <property type="evidence" value="ECO:0007669"/>
    <property type="project" value="UniProtKB-KW"/>
</dbReference>
<feature type="domain" description="HTH LytTR-type" evidence="3">
    <location>
        <begin position="143"/>
        <end position="246"/>
    </location>
</feature>
<keyword evidence="4" id="KW-0238">DNA-binding</keyword>
<protein>
    <submittedName>
        <fullName evidence="4">DNA-binding response regulator</fullName>
    </submittedName>
</protein>
<keyword evidence="5" id="KW-1185">Reference proteome</keyword>
<dbReference type="PROSITE" id="PS50110">
    <property type="entry name" value="RESPONSE_REGULATORY"/>
    <property type="match status" value="1"/>
</dbReference>
<dbReference type="Pfam" id="PF00072">
    <property type="entry name" value="Response_reg"/>
    <property type="match status" value="1"/>
</dbReference>
<organism evidence="4 5">
    <name type="scientific">Paraflavitalea soli</name>
    <dbReference type="NCBI Taxonomy" id="2315862"/>
    <lineage>
        <taxon>Bacteria</taxon>
        <taxon>Pseudomonadati</taxon>
        <taxon>Bacteroidota</taxon>
        <taxon>Chitinophagia</taxon>
        <taxon>Chitinophagales</taxon>
        <taxon>Chitinophagaceae</taxon>
        <taxon>Paraflavitalea</taxon>
    </lineage>
</organism>
<dbReference type="Gene3D" id="3.40.50.2300">
    <property type="match status" value="1"/>
</dbReference>
<dbReference type="InterPro" id="IPR011006">
    <property type="entry name" value="CheY-like_superfamily"/>
</dbReference>
<dbReference type="Proteomes" id="UP000263900">
    <property type="component" value="Chromosome"/>
</dbReference>
<dbReference type="PANTHER" id="PTHR37299">
    <property type="entry name" value="TRANSCRIPTIONAL REGULATOR-RELATED"/>
    <property type="match status" value="1"/>
</dbReference>
<dbReference type="Gene3D" id="2.40.50.1020">
    <property type="entry name" value="LytTr DNA-binding domain"/>
    <property type="match status" value="1"/>
</dbReference>
<dbReference type="InterPro" id="IPR001789">
    <property type="entry name" value="Sig_transdc_resp-reg_receiver"/>
</dbReference>
<evidence type="ECO:0000259" key="2">
    <source>
        <dbReference type="PROSITE" id="PS50110"/>
    </source>
</evidence>
<feature type="modified residue" description="4-aspartylphosphate" evidence="1">
    <location>
        <position position="54"/>
    </location>
</feature>
<evidence type="ECO:0000256" key="1">
    <source>
        <dbReference type="PROSITE-ProRule" id="PRU00169"/>
    </source>
</evidence>